<organism evidence="3 4">
    <name type="scientific">Bradyrhizobium lablabi</name>
    <dbReference type="NCBI Taxonomy" id="722472"/>
    <lineage>
        <taxon>Bacteria</taxon>
        <taxon>Pseudomonadati</taxon>
        <taxon>Pseudomonadota</taxon>
        <taxon>Alphaproteobacteria</taxon>
        <taxon>Hyphomicrobiales</taxon>
        <taxon>Nitrobacteraceae</taxon>
        <taxon>Bradyrhizobium</taxon>
    </lineage>
</organism>
<protein>
    <submittedName>
        <fullName evidence="3">Sulfatase-modifying factor enzyme 1</fullName>
    </submittedName>
</protein>
<name>A0A1M7JKF0_9BRAD</name>
<dbReference type="SUPFAM" id="SSF56436">
    <property type="entry name" value="C-type lectin-like"/>
    <property type="match status" value="1"/>
</dbReference>
<sequence>MRIAEASTSSASKRQSQYANTRRMPGGTFRMGSGNHYPEEAPVHRVTVDGFWMKPHAPPDVIRGPV</sequence>
<dbReference type="InterPro" id="IPR016187">
    <property type="entry name" value="CTDL_fold"/>
</dbReference>
<dbReference type="Pfam" id="PF03781">
    <property type="entry name" value="FGE-sulfatase"/>
    <property type="match status" value="1"/>
</dbReference>
<accession>A0A1M7JKF0</accession>
<dbReference type="EMBL" id="FNTI01000002">
    <property type="protein sequence ID" value="SEE77842.1"/>
    <property type="molecule type" value="Genomic_DNA"/>
</dbReference>
<evidence type="ECO:0000259" key="2">
    <source>
        <dbReference type="Pfam" id="PF03781"/>
    </source>
</evidence>
<dbReference type="Gene3D" id="3.90.1580.10">
    <property type="entry name" value="paralog of FGE (formylglycine-generating enzyme)"/>
    <property type="match status" value="1"/>
</dbReference>
<dbReference type="InterPro" id="IPR005532">
    <property type="entry name" value="SUMF_dom"/>
</dbReference>
<evidence type="ECO:0000313" key="3">
    <source>
        <dbReference type="EMBL" id="SEE77842.1"/>
    </source>
</evidence>
<dbReference type="AlphaFoldDB" id="A0A1M7JKF0"/>
<evidence type="ECO:0000313" key="4">
    <source>
        <dbReference type="Proteomes" id="UP000183208"/>
    </source>
</evidence>
<dbReference type="InterPro" id="IPR042095">
    <property type="entry name" value="SUMF_sf"/>
</dbReference>
<proteinExistence type="predicted"/>
<feature type="compositionally biased region" description="Polar residues" evidence="1">
    <location>
        <begin position="1"/>
        <end position="20"/>
    </location>
</feature>
<gene>
    <name evidence="3" type="ORF">SAMN05444171_8004</name>
</gene>
<dbReference type="Proteomes" id="UP000183208">
    <property type="component" value="Unassembled WGS sequence"/>
</dbReference>
<feature type="domain" description="Sulfatase-modifying factor enzyme-like" evidence="2">
    <location>
        <begin position="23"/>
        <end position="54"/>
    </location>
</feature>
<evidence type="ECO:0000256" key="1">
    <source>
        <dbReference type="SAM" id="MobiDB-lite"/>
    </source>
</evidence>
<feature type="region of interest" description="Disordered" evidence="1">
    <location>
        <begin position="1"/>
        <end position="40"/>
    </location>
</feature>
<reference evidence="3 4" key="1">
    <citation type="submission" date="2016-10" db="EMBL/GenBank/DDBJ databases">
        <authorList>
            <person name="de Groot N.N."/>
        </authorList>
    </citation>
    <scope>NUCLEOTIDE SEQUENCE [LARGE SCALE GENOMIC DNA]</scope>
    <source>
        <strain evidence="3 4">GAS522</strain>
    </source>
</reference>